<keyword evidence="2" id="KW-1185">Reference proteome</keyword>
<gene>
    <name evidence="1" type="ORF">DACRYDRAFT_19780</name>
</gene>
<dbReference type="HOGENOM" id="CLU_2996461_0_0_1"/>
<accession>M5G910</accession>
<evidence type="ECO:0000313" key="1">
    <source>
        <dbReference type="EMBL" id="EJU05204.1"/>
    </source>
</evidence>
<reference evidence="1 2" key="1">
    <citation type="journal article" date="2012" name="Science">
        <title>The Paleozoic origin of enzymatic lignin decomposition reconstructed from 31 fungal genomes.</title>
        <authorList>
            <person name="Floudas D."/>
            <person name="Binder M."/>
            <person name="Riley R."/>
            <person name="Barry K."/>
            <person name="Blanchette R.A."/>
            <person name="Henrissat B."/>
            <person name="Martinez A.T."/>
            <person name="Otillar R."/>
            <person name="Spatafora J.W."/>
            <person name="Yadav J.S."/>
            <person name="Aerts A."/>
            <person name="Benoit I."/>
            <person name="Boyd A."/>
            <person name="Carlson A."/>
            <person name="Copeland A."/>
            <person name="Coutinho P.M."/>
            <person name="de Vries R.P."/>
            <person name="Ferreira P."/>
            <person name="Findley K."/>
            <person name="Foster B."/>
            <person name="Gaskell J."/>
            <person name="Glotzer D."/>
            <person name="Gorecki P."/>
            <person name="Heitman J."/>
            <person name="Hesse C."/>
            <person name="Hori C."/>
            <person name="Igarashi K."/>
            <person name="Jurgens J.A."/>
            <person name="Kallen N."/>
            <person name="Kersten P."/>
            <person name="Kohler A."/>
            <person name="Kuees U."/>
            <person name="Kumar T.K.A."/>
            <person name="Kuo A."/>
            <person name="LaButti K."/>
            <person name="Larrondo L.F."/>
            <person name="Lindquist E."/>
            <person name="Ling A."/>
            <person name="Lombard V."/>
            <person name="Lucas S."/>
            <person name="Lundell T."/>
            <person name="Martin R."/>
            <person name="McLaughlin D.J."/>
            <person name="Morgenstern I."/>
            <person name="Morin E."/>
            <person name="Murat C."/>
            <person name="Nagy L.G."/>
            <person name="Nolan M."/>
            <person name="Ohm R.A."/>
            <person name="Patyshakuliyeva A."/>
            <person name="Rokas A."/>
            <person name="Ruiz-Duenas F.J."/>
            <person name="Sabat G."/>
            <person name="Salamov A."/>
            <person name="Samejima M."/>
            <person name="Schmutz J."/>
            <person name="Slot J.C."/>
            <person name="St John F."/>
            <person name="Stenlid J."/>
            <person name="Sun H."/>
            <person name="Sun S."/>
            <person name="Syed K."/>
            <person name="Tsang A."/>
            <person name="Wiebenga A."/>
            <person name="Young D."/>
            <person name="Pisabarro A."/>
            <person name="Eastwood D.C."/>
            <person name="Martin F."/>
            <person name="Cullen D."/>
            <person name="Grigoriev I.V."/>
            <person name="Hibbett D.S."/>
        </authorList>
    </citation>
    <scope>NUCLEOTIDE SEQUENCE [LARGE SCALE GENOMIC DNA]</scope>
    <source>
        <strain evidence="1 2">DJM-731 SS1</strain>
    </source>
</reference>
<dbReference type="GeneID" id="63686716"/>
<proteinExistence type="predicted"/>
<dbReference type="AlphaFoldDB" id="M5G910"/>
<dbReference type="EMBL" id="JH795856">
    <property type="protein sequence ID" value="EJU05204.1"/>
    <property type="molecule type" value="Genomic_DNA"/>
</dbReference>
<name>M5G910_DACPD</name>
<dbReference type="Proteomes" id="UP000030653">
    <property type="component" value="Unassembled WGS sequence"/>
</dbReference>
<evidence type="ECO:0000313" key="2">
    <source>
        <dbReference type="Proteomes" id="UP000030653"/>
    </source>
</evidence>
<protein>
    <submittedName>
        <fullName evidence="1">Uncharacterized protein</fullName>
    </submittedName>
</protein>
<dbReference type="RefSeq" id="XP_040632098.1">
    <property type="nucleotide sequence ID" value="XM_040771654.1"/>
</dbReference>
<sequence>MDRIRSPKAAKFRSLLRIAVSEIRRNDWMKRSGMCGRSGPDNVMEKVFHVGRSYRCF</sequence>
<organism evidence="1 2">
    <name type="scientific">Dacryopinax primogenitus (strain DJM 731)</name>
    <name type="common">Brown rot fungus</name>
    <dbReference type="NCBI Taxonomy" id="1858805"/>
    <lineage>
        <taxon>Eukaryota</taxon>
        <taxon>Fungi</taxon>
        <taxon>Dikarya</taxon>
        <taxon>Basidiomycota</taxon>
        <taxon>Agaricomycotina</taxon>
        <taxon>Dacrymycetes</taxon>
        <taxon>Dacrymycetales</taxon>
        <taxon>Dacrymycetaceae</taxon>
        <taxon>Dacryopinax</taxon>
    </lineage>
</organism>